<dbReference type="GO" id="GO:0006753">
    <property type="term" value="P:nucleoside phosphate metabolic process"/>
    <property type="evidence" value="ECO:0007669"/>
    <property type="project" value="TreeGrafter"/>
</dbReference>
<reference evidence="4" key="2">
    <citation type="submission" date="2021-04" db="EMBL/GenBank/DDBJ databases">
        <authorList>
            <person name="Gilroy R."/>
        </authorList>
    </citation>
    <scope>NUCLEOTIDE SEQUENCE</scope>
    <source>
        <strain evidence="4">CHK185-1770</strain>
    </source>
</reference>
<dbReference type="Pfam" id="PF00293">
    <property type="entry name" value="NUDIX"/>
    <property type="match status" value="1"/>
</dbReference>
<comment type="caution">
    <text evidence="4">The sequence shown here is derived from an EMBL/GenBank/DDBJ whole genome shotgun (WGS) entry which is preliminary data.</text>
</comment>
<dbReference type="SUPFAM" id="SSF55811">
    <property type="entry name" value="Nudix"/>
    <property type="match status" value="1"/>
</dbReference>
<evidence type="ECO:0000313" key="4">
    <source>
        <dbReference type="EMBL" id="HJB98332.1"/>
    </source>
</evidence>
<name>A0A9D2MX41_9FIRM</name>
<sequence>MFMREKTLQETTVFQGRLIRVHVDDVELENGVQAKREIVDHPGGVSVAVLTPKNELLLVRQFRCPYKEELLELPAGKLEPGEDPFEAVKREQLEETGTTGKHYVSLGNVYPTPGYCGEIIRLWACRVDQDTGELSLDPDEFLHNLRIPLDEAVQMVLRNEIPDSKTQIGILKTAQLVAQNLLPLS</sequence>
<dbReference type="Proteomes" id="UP000826793">
    <property type="component" value="Unassembled WGS sequence"/>
</dbReference>
<feature type="domain" description="Nudix hydrolase" evidence="3">
    <location>
        <begin position="40"/>
        <end position="169"/>
    </location>
</feature>
<keyword evidence="2 4" id="KW-0378">Hydrolase</keyword>
<reference evidence="4" key="1">
    <citation type="journal article" date="2021" name="PeerJ">
        <title>Extensive microbial diversity within the chicken gut microbiome revealed by metagenomics and culture.</title>
        <authorList>
            <person name="Gilroy R."/>
            <person name="Ravi A."/>
            <person name="Getino M."/>
            <person name="Pursley I."/>
            <person name="Horton D.L."/>
            <person name="Alikhan N.F."/>
            <person name="Baker D."/>
            <person name="Gharbi K."/>
            <person name="Hall N."/>
            <person name="Watson M."/>
            <person name="Adriaenssens E.M."/>
            <person name="Foster-Nyarko E."/>
            <person name="Jarju S."/>
            <person name="Secka A."/>
            <person name="Antonio M."/>
            <person name="Oren A."/>
            <person name="Chaudhuri R.R."/>
            <person name="La Ragione R."/>
            <person name="Hildebrand F."/>
            <person name="Pallen M.J."/>
        </authorList>
    </citation>
    <scope>NUCLEOTIDE SEQUENCE</scope>
    <source>
        <strain evidence="4">CHK185-1770</strain>
    </source>
</reference>
<dbReference type="Gene3D" id="3.90.79.10">
    <property type="entry name" value="Nucleoside Triphosphate Pyrophosphohydrolase"/>
    <property type="match status" value="1"/>
</dbReference>
<dbReference type="PANTHER" id="PTHR11839:SF18">
    <property type="entry name" value="NUDIX HYDROLASE DOMAIN-CONTAINING PROTEIN"/>
    <property type="match status" value="1"/>
</dbReference>
<dbReference type="InterPro" id="IPR000086">
    <property type="entry name" value="NUDIX_hydrolase_dom"/>
</dbReference>
<dbReference type="AlphaFoldDB" id="A0A9D2MX41"/>
<evidence type="ECO:0000256" key="2">
    <source>
        <dbReference type="ARBA" id="ARBA00022801"/>
    </source>
</evidence>
<evidence type="ECO:0000259" key="3">
    <source>
        <dbReference type="PROSITE" id="PS51462"/>
    </source>
</evidence>
<dbReference type="GO" id="GO:0019693">
    <property type="term" value="P:ribose phosphate metabolic process"/>
    <property type="evidence" value="ECO:0007669"/>
    <property type="project" value="TreeGrafter"/>
</dbReference>
<accession>A0A9D2MX41</accession>
<dbReference type="InterPro" id="IPR015797">
    <property type="entry name" value="NUDIX_hydrolase-like_dom_sf"/>
</dbReference>
<dbReference type="GO" id="GO:0005829">
    <property type="term" value="C:cytosol"/>
    <property type="evidence" value="ECO:0007669"/>
    <property type="project" value="TreeGrafter"/>
</dbReference>
<dbReference type="GO" id="GO:0016787">
    <property type="term" value="F:hydrolase activity"/>
    <property type="evidence" value="ECO:0007669"/>
    <property type="project" value="UniProtKB-KW"/>
</dbReference>
<organism evidence="4 5">
    <name type="scientific">Candidatus Acutalibacter pullicola</name>
    <dbReference type="NCBI Taxonomy" id="2838417"/>
    <lineage>
        <taxon>Bacteria</taxon>
        <taxon>Bacillati</taxon>
        <taxon>Bacillota</taxon>
        <taxon>Clostridia</taxon>
        <taxon>Eubacteriales</taxon>
        <taxon>Acutalibacteraceae</taxon>
        <taxon>Acutalibacter</taxon>
    </lineage>
</organism>
<dbReference type="PROSITE" id="PS51462">
    <property type="entry name" value="NUDIX"/>
    <property type="match status" value="1"/>
</dbReference>
<dbReference type="PANTHER" id="PTHR11839">
    <property type="entry name" value="UDP/ADP-SUGAR PYROPHOSPHATASE"/>
    <property type="match status" value="1"/>
</dbReference>
<gene>
    <name evidence="4" type="ORF">H9710_07105</name>
</gene>
<protein>
    <submittedName>
        <fullName evidence="4">NUDIX hydrolase</fullName>
    </submittedName>
</protein>
<dbReference type="EMBL" id="DWXG01000053">
    <property type="protein sequence ID" value="HJB98332.1"/>
    <property type="molecule type" value="Genomic_DNA"/>
</dbReference>
<evidence type="ECO:0000256" key="1">
    <source>
        <dbReference type="ARBA" id="ARBA00001946"/>
    </source>
</evidence>
<proteinExistence type="predicted"/>
<evidence type="ECO:0000313" key="5">
    <source>
        <dbReference type="Proteomes" id="UP000826793"/>
    </source>
</evidence>
<comment type="cofactor">
    <cofactor evidence="1">
        <name>Mg(2+)</name>
        <dbReference type="ChEBI" id="CHEBI:18420"/>
    </cofactor>
</comment>